<protein>
    <submittedName>
        <fullName evidence="1">Uncharacterized protein</fullName>
    </submittedName>
</protein>
<dbReference type="EMBL" id="MU277235">
    <property type="protein sequence ID" value="KAI0058390.1"/>
    <property type="molecule type" value="Genomic_DNA"/>
</dbReference>
<name>A0ACB8SQM9_9AGAM</name>
<gene>
    <name evidence="1" type="ORF">BV25DRAFT_1919283</name>
</gene>
<organism evidence="1 2">
    <name type="scientific">Artomyces pyxidatus</name>
    <dbReference type="NCBI Taxonomy" id="48021"/>
    <lineage>
        <taxon>Eukaryota</taxon>
        <taxon>Fungi</taxon>
        <taxon>Dikarya</taxon>
        <taxon>Basidiomycota</taxon>
        <taxon>Agaricomycotina</taxon>
        <taxon>Agaricomycetes</taxon>
        <taxon>Russulales</taxon>
        <taxon>Auriscalpiaceae</taxon>
        <taxon>Artomyces</taxon>
    </lineage>
</organism>
<reference evidence="1" key="1">
    <citation type="submission" date="2021-03" db="EMBL/GenBank/DDBJ databases">
        <authorList>
            <consortium name="DOE Joint Genome Institute"/>
            <person name="Ahrendt S."/>
            <person name="Looney B.P."/>
            <person name="Miyauchi S."/>
            <person name="Morin E."/>
            <person name="Drula E."/>
            <person name="Courty P.E."/>
            <person name="Chicoki N."/>
            <person name="Fauchery L."/>
            <person name="Kohler A."/>
            <person name="Kuo A."/>
            <person name="Labutti K."/>
            <person name="Pangilinan J."/>
            <person name="Lipzen A."/>
            <person name="Riley R."/>
            <person name="Andreopoulos W."/>
            <person name="He G."/>
            <person name="Johnson J."/>
            <person name="Barry K.W."/>
            <person name="Grigoriev I.V."/>
            <person name="Nagy L."/>
            <person name="Hibbett D."/>
            <person name="Henrissat B."/>
            <person name="Matheny P.B."/>
            <person name="Labbe J."/>
            <person name="Martin F."/>
        </authorList>
    </citation>
    <scope>NUCLEOTIDE SEQUENCE</scope>
    <source>
        <strain evidence="1">HHB10654</strain>
    </source>
</reference>
<accession>A0ACB8SQM9</accession>
<dbReference type="Proteomes" id="UP000814140">
    <property type="component" value="Unassembled WGS sequence"/>
</dbReference>
<evidence type="ECO:0000313" key="1">
    <source>
        <dbReference type="EMBL" id="KAI0058390.1"/>
    </source>
</evidence>
<keyword evidence="2" id="KW-1185">Reference proteome</keyword>
<sequence length="147" mass="16389">MPPARHQSIISTSPQYPSLHGRTSKRILRFSAYTRGTAPRLGTGVLPQAYKDLFEGSPSTSTVASFPSASLSEEAEREQERLKGHHRRYSNHSSVRSYPKRDRRDDAEENVSLWDHRSESEEDFGVASSPPGGSSLRLVPSSTTTRF</sequence>
<reference evidence="1" key="2">
    <citation type="journal article" date="2022" name="New Phytol.">
        <title>Evolutionary transition to the ectomycorrhizal habit in the genomes of a hyperdiverse lineage of mushroom-forming fungi.</title>
        <authorList>
            <person name="Looney B."/>
            <person name="Miyauchi S."/>
            <person name="Morin E."/>
            <person name="Drula E."/>
            <person name="Courty P.E."/>
            <person name="Kohler A."/>
            <person name="Kuo A."/>
            <person name="LaButti K."/>
            <person name="Pangilinan J."/>
            <person name="Lipzen A."/>
            <person name="Riley R."/>
            <person name="Andreopoulos W."/>
            <person name="He G."/>
            <person name="Johnson J."/>
            <person name="Nolan M."/>
            <person name="Tritt A."/>
            <person name="Barry K.W."/>
            <person name="Grigoriev I.V."/>
            <person name="Nagy L.G."/>
            <person name="Hibbett D."/>
            <person name="Henrissat B."/>
            <person name="Matheny P.B."/>
            <person name="Labbe J."/>
            <person name="Martin F.M."/>
        </authorList>
    </citation>
    <scope>NUCLEOTIDE SEQUENCE</scope>
    <source>
        <strain evidence="1">HHB10654</strain>
    </source>
</reference>
<proteinExistence type="predicted"/>
<evidence type="ECO:0000313" key="2">
    <source>
        <dbReference type="Proteomes" id="UP000814140"/>
    </source>
</evidence>
<comment type="caution">
    <text evidence="1">The sequence shown here is derived from an EMBL/GenBank/DDBJ whole genome shotgun (WGS) entry which is preliminary data.</text>
</comment>